<protein>
    <recommendedName>
        <fullName evidence="3">UspA domain-containing protein</fullName>
    </recommendedName>
</protein>
<dbReference type="InterPro" id="IPR014729">
    <property type="entry name" value="Rossmann-like_a/b/a_fold"/>
</dbReference>
<feature type="compositionally biased region" description="Basic and acidic residues" evidence="2">
    <location>
        <begin position="60"/>
        <end position="75"/>
    </location>
</feature>
<dbReference type="InterPro" id="IPR006016">
    <property type="entry name" value="UspA"/>
</dbReference>
<dbReference type="AlphaFoldDB" id="A0A0S2M0F4"/>
<reference evidence="4 5" key="2">
    <citation type="journal article" date="2016" name="J. Biotechnol.">
        <title>Complete genome sequence of Arthrobacter alpinus ERGS4:06, a yellow pigmented bacterium tolerant to cold and radiations isolated from Sikkim Himalaya.</title>
        <authorList>
            <person name="Kumar R."/>
            <person name="Singh D."/>
            <person name="Swarnkar M.K."/>
            <person name="Singh A.K."/>
            <person name="Kumar S."/>
        </authorList>
    </citation>
    <scope>NUCLEOTIDE SEQUENCE [LARGE SCALE GENOMIC DNA]</scope>
    <source>
        <strain evidence="4 5">ERGS4:06</strain>
    </source>
</reference>
<dbReference type="Gene3D" id="3.40.50.620">
    <property type="entry name" value="HUPs"/>
    <property type="match status" value="1"/>
</dbReference>
<name>A0A0S2M0F4_9MICC</name>
<accession>A0A0S2M0F4</accession>
<sequence length="75" mass="7625">MGLFWGPAESGPVEASKNARTLVVGKLGHGLATLGLGSVSAACVSHSRCPVLVVNTSHDGGTDPGRKENELAERA</sequence>
<dbReference type="SUPFAM" id="SSF52402">
    <property type="entry name" value="Adenine nucleotide alpha hydrolases-like"/>
    <property type="match status" value="1"/>
</dbReference>
<feature type="region of interest" description="Disordered" evidence="2">
    <location>
        <begin position="55"/>
        <end position="75"/>
    </location>
</feature>
<evidence type="ECO:0000313" key="4">
    <source>
        <dbReference type="EMBL" id="ALO67305.1"/>
    </source>
</evidence>
<evidence type="ECO:0000313" key="5">
    <source>
        <dbReference type="Proteomes" id="UP000059574"/>
    </source>
</evidence>
<comment type="similarity">
    <text evidence="1">Belongs to the universal stress protein A family.</text>
</comment>
<dbReference type="InterPro" id="IPR006015">
    <property type="entry name" value="Universal_stress_UspA"/>
</dbReference>
<evidence type="ECO:0000256" key="2">
    <source>
        <dbReference type="SAM" id="MobiDB-lite"/>
    </source>
</evidence>
<proteinExistence type="inferred from homology"/>
<evidence type="ECO:0000259" key="3">
    <source>
        <dbReference type="Pfam" id="PF00582"/>
    </source>
</evidence>
<gene>
    <name evidence="4" type="ORF">AS189_13340</name>
</gene>
<dbReference type="Proteomes" id="UP000059574">
    <property type="component" value="Chromosome"/>
</dbReference>
<dbReference type="Pfam" id="PF00582">
    <property type="entry name" value="Usp"/>
    <property type="match status" value="1"/>
</dbReference>
<feature type="domain" description="UspA" evidence="3">
    <location>
        <begin position="14"/>
        <end position="54"/>
    </location>
</feature>
<dbReference type="PRINTS" id="PR01438">
    <property type="entry name" value="UNVRSLSTRESS"/>
</dbReference>
<organism evidence="4 5">
    <name type="scientific">Arthrobacter alpinus</name>
    <dbReference type="NCBI Taxonomy" id="656366"/>
    <lineage>
        <taxon>Bacteria</taxon>
        <taxon>Bacillati</taxon>
        <taxon>Actinomycetota</taxon>
        <taxon>Actinomycetes</taxon>
        <taxon>Micrococcales</taxon>
        <taxon>Micrococcaceae</taxon>
        <taxon>Arthrobacter</taxon>
    </lineage>
</organism>
<reference evidence="5" key="1">
    <citation type="submission" date="2015-11" db="EMBL/GenBank/DDBJ databases">
        <authorList>
            <person name="Kumar R."/>
            <person name="Singh D."/>
            <person name="Swarnkar M.K."/>
            <person name="Singh A.K."/>
            <person name="Kumar S."/>
        </authorList>
    </citation>
    <scope>NUCLEOTIDE SEQUENCE [LARGE SCALE GENOMIC DNA]</scope>
    <source>
        <strain evidence="5">ERGS4:06</strain>
    </source>
</reference>
<evidence type="ECO:0000256" key="1">
    <source>
        <dbReference type="ARBA" id="ARBA00008791"/>
    </source>
</evidence>
<dbReference type="EMBL" id="CP013200">
    <property type="protein sequence ID" value="ALO67305.1"/>
    <property type="molecule type" value="Genomic_DNA"/>
</dbReference>